<keyword evidence="7" id="KW-0862">Zinc</keyword>
<feature type="region of interest" description="Disordered" evidence="8">
    <location>
        <begin position="1123"/>
        <end position="1213"/>
    </location>
</feature>
<feature type="compositionally biased region" description="Low complexity" evidence="8">
    <location>
        <begin position="297"/>
        <end position="313"/>
    </location>
</feature>
<feature type="region of interest" description="Disordered" evidence="8">
    <location>
        <begin position="1695"/>
        <end position="1729"/>
    </location>
</feature>
<feature type="region of interest" description="Disordered" evidence="8">
    <location>
        <begin position="1"/>
        <end position="160"/>
    </location>
</feature>
<evidence type="ECO:0000256" key="3">
    <source>
        <dbReference type="ARBA" id="ARBA00022603"/>
    </source>
</evidence>
<comment type="caution">
    <text evidence="12">The sequence shown here is derived from an EMBL/GenBank/DDBJ whole genome shotgun (WGS) entry which is preliminary data.</text>
</comment>
<feature type="region of interest" description="Disordered" evidence="8">
    <location>
        <begin position="1235"/>
        <end position="1267"/>
    </location>
</feature>
<comment type="subcellular location">
    <subcellularLocation>
        <location evidence="1">Chromosome</location>
    </subcellularLocation>
</comment>
<feature type="compositionally biased region" description="Low complexity" evidence="8">
    <location>
        <begin position="370"/>
        <end position="385"/>
    </location>
</feature>
<feature type="compositionally biased region" description="Low complexity" evidence="8">
    <location>
        <begin position="748"/>
        <end position="763"/>
    </location>
</feature>
<feature type="compositionally biased region" description="Low complexity" evidence="8">
    <location>
        <begin position="1241"/>
        <end position="1250"/>
    </location>
</feature>
<dbReference type="EMBL" id="ATAM02000011">
    <property type="protein sequence ID" value="KAL0242119.1"/>
    <property type="molecule type" value="Genomic_DNA"/>
</dbReference>
<feature type="compositionally biased region" description="Polar residues" evidence="8">
    <location>
        <begin position="428"/>
        <end position="454"/>
    </location>
</feature>
<evidence type="ECO:0000256" key="8">
    <source>
        <dbReference type="SAM" id="MobiDB-lite"/>
    </source>
</evidence>
<feature type="region of interest" description="Disordered" evidence="8">
    <location>
        <begin position="297"/>
        <end position="316"/>
    </location>
</feature>
<feature type="compositionally biased region" description="Polar residues" evidence="8">
    <location>
        <begin position="562"/>
        <end position="575"/>
    </location>
</feature>
<reference evidence="13" key="1">
    <citation type="submission" date="2015-01" db="EMBL/GenBank/DDBJ databases">
        <title>The Genome Sequence of Cryptococcus gattii MMRL2647.</title>
        <authorList>
            <consortium name="The Broad Institute Genomics Platform"/>
            <person name="Cuomo C."/>
            <person name="Litvintseva A."/>
            <person name="Chen Y."/>
            <person name="Heitman J."/>
            <person name="Sun S."/>
            <person name="Springer D."/>
            <person name="Dromer F."/>
            <person name="Young S."/>
            <person name="Zeng Q."/>
            <person name="Gargeya S."/>
            <person name="Abouelleil A."/>
            <person name="Alvarado L."/>
            <person name="Chapman S.B."/>
            <person name="Gainer-Dewar J."/>
            <person name="Goldberg J."/>
            <person name="Griggs A."/>
            <person name="Gujja S."/>
            <person name="Hansen M."/>
            <person name="Howarth C."/>
            <person name="Imamovic A."/>
            <person name="Larimer J."/>
            <person name="Murphy C."/>
            <person name="Naylor J."/>
            <person name="Pearson M."/>
            <person name="Priest M."/>
            <person name="Roberts A."/>
            <person name="Saif S."/>
            <person name="Shea T."/>
            <person name="Sykes S."/>
            <person name="Wortman J."/>
            <person name="Nusbaum C."/>
            <person name="Birren B."/>
        </authorList>
    </citation>
    <scope>NUCLEOTIDE SEQUENCE [LARGE SCALE GENOMIC DNA]</scope>
    <source>
        <strain evidence="13">IND107</strain>
    </source>
</reference>
<feature type="compositionally biased region" description="Basic and acidic residues" evidence="8">
    <location>
        <begin position="1172"/>
        <end position="1182"/>
    </location>
</feature>
<feature type="compositionally biased region" description="Basic and acidic residues" evidence="8">
    <location>
        <begin position="1327"/>
        <end position="1336"/>
    </location>
</feature>
<organism evidence="12 13">
    <name type="scientific">Cryptococcus tetragattii IND107</name>
    <dbReference type="NCBI Taxonomy" id="1296105"/>
    <lineage>
        <taxon>Eukaryota</taxon>
        <taxon>Fungi</taxon>
        <taxon>Dikarya</taxon>
        <taxon>Basidiomycota</taxon>
        <taxon>Agaricomycotina</taxon>
        <taxon>Tremellomycetes</taxon>
        <taxon>Tremellales</taxon>
        <taxon>Cryptococcaceae</taxon>
        <taxon>Cryptococcus</taxon>
        <taxon>Cryptococcus gattii species complex</taxon>
    </lineage>
</organism>
<keyword evidence="3" id="KW-0489">Methyltransferase</keyword>
<feature type="compositionally biased region" description="Low complexity" evidence="8">
    <location>
        <begin position="55"/>
        <end position="65"/>
    </location>
</feature>
<feature type="region of interest" description="Disordered" evidence="8">
    <location>
        <begin position="775"/>
        <end position="988"/>
    </location>
</feature>
<dbReference type="RefSeq" id="XP_066611501.1">
    <property type="nucleotide sequence ID" value="XM_066760197.1"/>
</dbReference>
<dbReference type="Proteomes" id="UP000054399">
    <property type="component" value="Unassembled WGS sequence"/>
</dbReference>
<evidence type="ECO:0000256" key="4">
    <source>
        <dbReference type="ARBA" id="ARBA00022679"/>
    </source>
</evidence>
<evidence type="ECO:0000256" key="7">
    <source>
        <dbReference type="ARBA" id="ARBA00022833"/>
    </source>
</evidence>
<dbReference type="SUPFAM" id="SSF82199">
    <property type="entry name" value="SET domain"/>
    <property type="match status" value="1"/>
</dbReference>
<dbReference type="InterPro" id="IPR001214">
    <property type="entry name" value="SET_dom"/>
</dbReference>
<feature type="compositionally biased region" description="Polar residues" evidence="8">
    <location>
        <begin position="979"/>
        <end position="988"/>
    </location>
</feature>
<feature type="compositionally biased region" description="Low complexity" evidence="8">
    <location>
        <begin position="547"/>
        <end position="561"/>
    </location>
</feature>
<evidence type="ECO:0000259" key="10">
    <source>
        <dbReference type="PROSITE" id="PS50867"/>
    </source>
</evidence>
<feature type="compositionally biased region" description="Basic and acidic residues" evidence="8">
    <location>
        <begin position="915"/>
        <end position="924"/>
    </location>
</feature>
<feature type="compositionally biased region" description="Basic and acidic residues" evidence="8">
    <location>
        <begin position="953"/>
        <end position="975"/>
    </location>
</feature>
<dbReference type="PROSITE" id="PS50868">
    <property type="entry name" value="POST_SET"/>
    <property type="match status" value="1"/>
</dbReference>
<protein>
    <submittedName>
        <fullName evidence="12">Uncharacterized protein</fullName>
    </submittedName>
</protein>
<feature type="compositionally biased region" description="Polar residues" evidence="8">
    <location>
        <begin position="174"/>
        <end position="185"/>
    </location>
</feature>
<feature type="region of interest" description="Disordered" evidence="8">
    <location>
        <begin position="174"/>
        <end position="292"/>
    </location>
</feature>
<evidence type="ECO:0000313" key="12">
    <source>
        <dbReference type="EMBL" id="KAL0242119.1"/>
    </source>
</evidence>
<keyword evidence="5" id="KW-0949">S-adenosyl-L-methionine</keyword>
<evidence type="ECO:0000259" key="9">
    <source>
        <dbReference type="PROSITE" id="PS50280"/>
    </source>
</evidence>
<feature type="region of interest" description="Disordered" evidence="8">
    <location>
        <begin position="1010"/>
        <end position="1065"/>
    </location>
</feature>
<dbReference type="InterPro" id="IPR007728">
    <property type="entry name" value="Pre-SET_dom"/>
</dbReference>
<feature type="compositionally biased region" description="Polar residues" evidence="8">
    <location>
        <begin position="516"/>
        <end position="534"/>
    </location>
</feature>
<gene>
    <name evidence="12" type="ORF">I308_105748</name>
</gene>
<feature type="domain" description="SET" evidence="9">
    <location>
        <begin position="1530"/>
        <end position="1689"/>
    </location>
</feature>
<dbReference type="PANTHER" id="PTHR46223:SF3">
    <property type="entry name" value="HISTONE-LYSINE N-METHYLTRANSFERASE SET-23"/>
    <property type="match status" value="1"/>
</dbReference>
<feature type="compositionally biased region" description="Pro residues" evidence="8">
    <location>
        <begin position="233"/>
        <end position="245"/>
    </location>
</feature>
<name>A0ABR3BK05_9TREE</name>
<feature type="compositionally biased region" description="Polar residues" evidence="8">
    <location>
        <begin position="255"/>
        <end position="276"/>
    </location>
</feature>
<evidence type="ECO:0000256" key="5">
    <source>
        <dbReference type="ARBA" id="ARBA00022691"/>
    </source>
</evidence>
<feature type="compositionally biased region" description="Polar residues" evidence="8">
    <location>
        <begin position="390"/>
        <end position="411"/>
    </location>
</feature>
<dbReference type="Pfam" id="PF00856">
    <property type="entry name" value="SET"/>
    <property type="match status" value="1"/>
</dbReference>
<feature type="compositionally biased region" description="Low complexity" evidence="8">
    <location>
        <begin position="781"/>
        <end position="801"/>
    </location>
</feature>
<keyword evidence="2" id="KW-0158">Chromosome</keyword>
<feature type="compositionally biased region" description="Basic and acidic residues" evidence="8">
    <location>
        <begin position="871"/>
        <end position="907"/>
    </location>
</feature>
<dbReference type="PROSITE" id="PS50280">
    <property type="entry name" value="SET"/>
    <property type="match status" value="1"/>
</dbReference>
<evidence type="ECO:0000256" key="1">
    <source>
        <dbReference type="ARBA" id="ARBA00004286"/>
    </source>
</evidence>
<feature type="domain" description="Pre-SET" evidence="10">
    <location>
        <begin position="1456"/>
        <end position="1525"/>
    </location>
</feature>
<feature type="compositionally biased region" description="Polar residues" evidence="8">
    <location>
        <begin position="109"/>
        <end position="130"/>
    </location>
</feature>
<dbReference type="SMART" id="SM00468">
    <property type="entry name" value="PreSET"/>
    <property type="match status" value="1"/>
</dbReference>
<feature type="compositionally biased region" description="Basic and acidic residues" evidence="8">
    <location>
        <begin position="1035"/>
        <end position="1044"/>
    </location>
</feature>
<dbReference type="PROSITE" id="PS50867">
    <property type="entry name" value="PRE_SET"/>
    <property type="match status" value="1"/>
</dbReference>
<evidence type="ECO:0000256" key="6">
    <source>
        <dbReference type="ARBA" id="ARBA00022723"/>
    </source>
</evidence>
<dbReference type="InterPro" id="IPR050973">
    <property type="entry name" value="H3K9_Histone-Lys_N-MTase"/>
</dbReference>
<keyword evidence="13" id="KW-1185">Reference proteome</keyword>
<evidence type="ECO:0000259" key="11">
    <source>
        <dbReference type="PROSITE" id="PS50868"/>
    </source>
</evidence>
<evidence type="ECO:0000256" key="2">
    <source>
        <dbReference type="ARBA" id="ARBA00022454"/>
    </source>
</evidence>
<dbReference type="InterPro" id="IPR003616">
    <property type="entry name" value="Post-SET_dom"/>
</dbReference>
<feature type="compositionally biased region" description="Acidic residues" evidence="8">
    <location>
        <begin position="1191"/>
        <end position="1200"/>
    </location>
</feature>
<dbReference type="InterPro" id="IPR046341">
    <property type="entry name" value="SET_dom_sf"/>
</dbReference>
<dbReference type="Pfam" id="PF05033">
    <property type="entry name" value="Pre-SET"/>
    <property type="match status" value="1"/>
</dbReference>
<feature type="region of interest" description="Disordered" evidence="8">
    <location>
        <begin position="1319"/>
        <end position="1347"/>
    </location>
</feature>
<accession>A0ABR3BK05</accession>
<feature type="region of interest" description="Disordered" evidence="8">
    <location>
        <begin position="547"/>
        <end position="595"/>
    </location>
</feature>
<feature type="compositionally biased region" description="Polar residues" evidence="8">
    <location>
        <begin position="211"/>
        <end position="231"/>
    </location>
</feature>
<feature type="compositionally biased region" description="Gly residues" evidence="8">
    <location>
        <begin position="1"/>
        <end position="10"/>
    </location>
</feature>
<evidence type="ECO:0000313" key="13">
    <source>
        <dbReference type="Proteomes" id="UP000054399"/>
    </source>
</evidence>
<keyword evidence="6" id="KW-0479">Metal-binding</keyword>
<feature type="region of interest" description="Disordered" evidence="8">
    <location>
        <begin position="351"/>
        <end position="534"/>
    </location>
</feature>
<dbReference type="Gene3D" id="2.170.270.10">
    <property type="entry name" value="SET domain"/>
    <property type="match status" value="1"/>
</dbReference>
<feature type="domain" description="Post-SET" evidence="11">
    <location>
        <begin position="1739"/>
        <end position="1755"/>
    </location>
</feature>
<feature type="region of interest" description="Disordered" evidence="8">
    <location>
        <begin position="744"/>
        <end position="763"/>
    </location>
</feature>
<proteinExistence type="predicted"/>
<keyword evidence="4" id="KW-0808">Transferase</keyword>
<feature type="compositionally biased region" description="Basic residues" evidence="8">
    <location>
        <begin position="851"/>
        <end position="870"/>
    </location>
</feature>
<feature type="compositionally biased region" description="Polar residues" evidence="8">
    <location>
        <begin position="1016"/>
        <end position="1031"/>
    </location>
</feature>
<reference evidence="12 13" key="2">
    <citation type="submission" date="2024-01" db="EMBL/GenBank/DDBJ databases">
        <title>Comparative genomics of Cryptococcus and Kwoniella reveals pathogenesis evolution and contrasting modes of karyotype evolution via chromosome fusion or intercentromeric recombination.</title>
        <authorList>
            <person name="Coelho M.A."/>
            <person name="David-Palma M."/>
            <person name="Shea T."/>
            <person name="Bowers K."/>
            <person name="Mcginley-Smith S."/>
            <person name="Mohammad A.W."/>
            <person name="Gnirke A."/>
            <person name="Yurkov A.M."/>
            <person name="Nowrousian M."/>
            <person name="Sun S."/>
            <person name="Cuomo C.A."/>
            <person name="Heitman J."/>
        </authorList>
    </citation>
    <scope>NUCLEOTIDE SEQUENCE [LARGE SCALE GENOMIC DNA]</scope>
    <source>
        <strain evidence="12 13">IND107</strain>
    </source>
</reference>
<dbReference type="PANTHER" id="PTHR46223">
    <property type="entry name" value="HISTONE-LYSINE N-METHYLTRANSFERASE SUV39H"/>
    <property type="match status" value="1"/>
</dbReference>
<feature type="compositionally biased region" description="Basic residues" evidence="8">
    <location>
        <begin position="34"/>
        <end position="46"/>
    </location>
</feature>
<dbReference type="GeneID" id="91992603"/>
<feature type="compositionally biased region" description="Polar residues" evidence="8">
    <location>
        <begin position="810"/>
        <end position="850"/>
    </location>
</feature>
<sequence length="1759" mass="188553">MSGARSGVGGVDSPSVMDSSDSDDNLPELSLSGRVKRVNGKRRLHKNSLVPTRKSTIIDLTLSSSDDTDEFDNLSPSSSSTSRRAGQAGLPDKQPTPKRRPRPFMSIADSCSSPEDQNISNLLGNHSQTIGVLPSPPLVEDREAPNGMEVDGENAVGHGNETNAVQPAVHISRTPLSTSNSNRPQLVSGAQPAVASSSRSPINSPPKRTPSIPQRSPSSHAASCRSINNEYPPSRPPTPPLPPTHSTPAILSGFSAASTLSPVPAASSNISPTISSGPPEAPLSDPNIPTVLSTTSTTAALPNPSIPSTSTTPQASGAVLTSSASFPVVPISVAPATSSSANPGLSTLQRASEAIKSCNQKEASSKTKSKQSPSPSSTHGSWTHPRPFNVPSNLSATSREPSAVSSRSTSRALLPNRPPLSDTVADPTKTTSVSSTGTPARTPFSSLPSQSQGQGHPRSPSLDGVGNTERKKKFKTLSSGTGQIASPRLSPLTSDVPSDRKTKSTGLHALPPKPSNIPTSSIPQRTIASPPRQTTTEAATLFHITISSPSPSQSTSASTKSHVAQNAQSSATSALSDEKIHPFRRKSKANESVPATPLAIASLSYRARTSGGAREGDTETAETYVYAGPSSADSRASTASSTSAIAPTVVTPSKAPLEDAPILKSGSIAHPLFHAVSANGGQDASLLKMGAVGDVWSRGSKGRASSPQITTTGAVSHFVPPVDVDSKTGPVAVPSLSASDAATKNVDAQAAAQPPSQAPLPSAISDLSKKNLESLSKESSIKSSPSSVSSSSTVGDSASGLGRKPHHKLTQSVPQGPLPTTNTSNNSGIEVNSWLNPQPFGSSFAASHLSTHAKKKLKEREREKKRKKEKVKGEQKAKDENEQLRQKRMADLEKLSANLERYKEHMAVKCQTRSIPREDGESRKRPPSPEINAGAGGEMRTVKRSKPTWAVAPEDRPVVAETEKENGKVNKKTTEAIEINNQLPASHTPTFATSLSSVKTTATPLAVTVGLGPPVNSCSSSNTPSLLNRSINLDIPREKPKERMDDDDGGDSAGGLPVGKTGQNSAVEEQVEQVRLDLDDVSIHSSSPVAPLSTFTSQFKNVSIAPSQCQKVVKESDDDVTIQHSAGKINGKQKTQSSEWESDRRGSEDDILNWPSRKGKGRAVPEPQGRSETQRDDDDSHHHLNLGPGSGEEESSDEDFIPAIPPSLFEHRPGQVRQPLQTLSKGGLVAKHSYQRPLAKSSAVSPVPSANRTSSEPSPKVDLLPQKRKRRLKKLTREQWHHIAQNSLSDVDDLLDEPLKKPKNAEELGADLSKLTEPRIFPIASHSEPRSKRASAEEDNEYFTDSDSHTSDVALFVQYPDPPPPPERIREAKREFNTRTIDPWNRQKHTFRSNPALHRAIFEAYIMQSTSMEESGGDDIKVTNDVDAAGGPPDFEFVYSDTMLYPDGIPPPELGLGCDCDGPCDPDSKTCTCVKRQELYFYDLGLKGFAYDENGKVRENSASIWECNELCGCPPECMNRVIQRGRARDTGIEIFKTKEKGWGIRARSFIPSGTYIGSYTGELIREAESERRGVTYATIGRTYVFDLDGWQIRHPPKGLEKIDKRAAELAEAVKMRAKAAMRENQEDAYNAYSVDAFHYGFTRYFNHSCDPNLAITQAYVKDFHPERPLLVIFTRRDIKKHEELCISYKGIPDDGDIPSPEPVKKKKGGKDKKQISKTSASAHPPEMIALDSGKGLVEVKDICRCGAKNCDGRMFNYGP</sequence>
<dbReference type="SMART" id="SM00317">
    <property type="entry name" value="SET"/>
    <property type="match status" value="1"/>
</dbReference>